<feature type="transmembrane region" description="Helical" evidence="1">
    <location>
        <begin position="186"/>
        <end position="203"/>
    </location>
</feature>
<sequence>MSSGNWWEFYFIRYFIGSVLGALIILAIALHPDSGVSSVISEYTNFKALEVKDITAPFLLSLLFLGAAFCYIASAPVLVLHSLRYRFRFERGLGSPIWFKVFFVLSFIAVYYAICISLDFDLLMGIMAIPAFLVIYGQCFLFLITYLNPNTKFFDYYQQLAKNRAKDNAARKEFVESYRHLREHGNAFLILLCEAALGLALFSCSSVNALVIVGLFWLIPTLPVWFMATYLESRVKDV</sequence>
<feature type="transmembrane region" description="Helical" evidence="1">
    <location>
        <begin position="58"/>
        <end position="80"/>
    </location>
</feature>
<proteinExistence type="predicted"/>
<feature type="transmembrane region" description="Helical" evidence="1">
    <location>
        <begin position="126"/>
        <end position="147"/>
    </location>
</feature>
<keyword evidence="3" id="KW-1185">Reference proteome</keyword>
<keyword evidence="1" id="KW-1133">Transmembrane helix</keyword>
<reference evidence="2 3" key="1">
    <citation type="journal article" date="2013" name="ISME J.">
        <title>Comparative genomics of pathogenic lineages of Vibrio nigripulchritudo identifies virulence-associated traits.</title>
        <authorList>
            <person name="Goudenege D."/>
            <person name="Labreuche Y."/>
            <person name="Krin E."/>
            <person name="Ansquer D."/>
            <person name="Mangenot S."/>
            <person name="Calteau A."/>
            <person name="Medigue C."/>
            <person name="Mazel D."/>
            <person name="Polz M.F."/>
            <person name="Le Roux F."/>
        </authorList>
    </citation>
    <scope>NUCLEOTIDE SEQUENCE [LARGE SCALE GENOMIC DNA]</scope>
    <source>
        <strain evidence="3">SnF1</strain>
    </source>
</reference>
<protein>
    <submittedName>
        <fullName evidence="2">Uncharacterized protein</fullName>
    </submittedName>
</protein>
<dbReference type="AlphaFoldDB" id="U4K9G4"/>
<feature type="transmembrane region" description="Helical" evidence="1">
    <location>
        <begin position="209"/>
        <end position="231"/>
    </location>
</feature>
<dbReference type="Proteomes" id="UP000016895">
    <property type="component" value="Chromosome 1"/>
</dbReference>
<gene>
    <name evidence="2" type="ORF">VIBNI_A3272</name>
</gene>
<dbReference type="EMBL" id="FO203526">
    <property type="protein sequence ID" value="CCO59277.1"/>
    <property type="molecule type" value="Genomic_DNA"/>
</dbReference>
<evidence type="ECO:0000313" key="2">
    <source>
        <dbReference type="EMBL" id="CCO59277.1"/>
    </source>
</evidence>
<keyword evidence="1" id="KW-0812">Transmembrane</keyword>
<feature type="transmembrane region" description="Helical" evidence="1">
    <location>
        <begin position="101"/>
        <end position="120"/>
    </location>
</feature>
<dbReference type="KEGG" id="vni:VIBNI_A3272"/>
<keyword evidence="1" id="KW-0472">Membrane</keyword>
<evidence type="ECO:0000256" key="1">
    <source>
        <dbReference type="SAM" id="Phobius"/>
    </source>
</evidence>
<evidence type="ECO:0000313" key="3">
    <source>
        <dbReference type="Proteomes" id="UP000016895"/>
    </source>
</evidence>
<name>U4K9G4_9VIBR</name>
<dbReference type="OrthoDB" id="6064759at2"/>
<dbReference type="PATRIC" id="fig|1260221.3.peg.3109"/>
<accession>U4K9G4</accession>
<organism evidence="2 3">
    <name type="scientific">Vibrio nigripulchritudo</name>
    <dbReference type="NCBI Taxonomy" id="28173"/>
    <lineage>
        <taxon>Bacteria</taxon>
        <taxon>Pseudomonadati</taxon>
        <taxon>Pseudomonadota</taxon>
        <taxon>Gammaproteobacteria</taxon>
        <taxon>Vibrionales</taxon>
        <taxon>Vibrionaceae</taxon>
        <taxon>Vibrio</taxon>
    </lineage>
</organism>
<dbReference type="RefSeq" id="WP_022551773.1">
    <property type="nucleotide sequence ID" value="NC_022528.1"/>
</dbReference>
<feature type="transmembrane region" description="Helical" evidence="1">
    <location>
        <begin position="12"/>
        <end position="30"/>
    </location>
</feature>